<organism evidence="2 3">
    <name type="scientific">Jingyaoa shaoxingensis</name>
    <dbReference type="NCBI Taxonomy" id="2763671"/>
    <lineage>
        <taxon>Bacteria</taxon>
        <taxon>Bacillati</taxon>
        <taxon>Bacillota</taxon>
        <taxon>Clostridia</taxon>
        <taxon>Lachnospirales</taxon>
        <taxon>Lachnospiraceae</taxon>
        <taxon>Jingyaoa</taxon>
    </lineage>
</organism>
<dbReference type="EMBL" id="JACRSZ010000016">
    <property type="protein sequence ID" value="MBC8574173.1"/>
    <property type="molecule type" value="Genomic_DNA"/>
</dbReference>
<evidence type="ECO:0000313" key="2">
    <source>
        <dbReference type="EMBL" id="MBC8574173.1"/>
    </source>
</evidence>
<dbReference type="RefSeq" id="WP_249309677.1">
    <property type="nucleotide sequence ID" value="NZ_JACRSZ010000016.1"/>
</dbReference>
<accession>A0ABR7NCP7</accession>
<protein>
    <submittedName>
        <fullName evidence="2">Ig-like domain-containing protein</fullName>
    </submittedName>
</protein>
<evidence type="ECO:0000259" key="1">
    <source>
        <dbReference type="SMART" id="SM00635"/>
    </source>
</evidence>
<dbReference type="InterPro" id="IPR003343">
    <property type="entry name" value="Big_2"/>
</dbReference>
<dbReference type="InterPro" id="IPR008964">
    <property type="entry name" value="Invasin/intimin_cell_adhesion"/>
</dbReference>
<dbReference type="Pfam" id="PF02368">
    <property type="entry name" value="Big_2"/>
    <property type="match status" value="1"/>
</dbReference>
<dbReference type="Proteomes" id="UP000657421">
    <property type="component" value="Unassembled WGS sequence"/>
</dbReference>
<gene>
    <name evidence="2" type="ORF">H8716_13955</name>
</gene>
<dbReference type="SUPFAM" id="SSF49373">
    <property type="entry name" value="Invasin/intimin cell-adhesion fragments"/>
    <property type="match status" value="2"/>
</dbReference>
<sequence>MTWKSSNTKVATVSNGVVRAKATGKTEITASYKLEGKNRQVKCTVTVKGPQLTETTVTLPLRMSKTLKVNNSSGKVKWTTSNQKIATVKDGKITAVGVGKCKITAKANGKTLACNVQVRPNQKSWKVVTRAGYYNQAYDDYRISKVRYNANGSLTVEGYYVNTHIFNIKSFNYMYISVKDSRGRAIASYKTPKFKFKGNSYTVKKLTITIPKNKVRKYVDLSKESPDVYYDCVYNYKY</sequence>
<name>A0ABR7NCP7_9FIRM</name>
<keyword evidence="3" id="KW-1185">Reference proteome</keyword>
<evidence type="ECO:0000313" key="3">
    <source>
        <dbReference type="Proteomes" id="UP000657421"/>
    </source>
</evidence>
<reference evidence="2 3" key="1">
    <citation type="submission" date="2020-08" db="EMBL/GenBank/DDBJ databases">
        <title>Genome public.</title>
        <authorList>
            <person name="Liu C."/>
            <person name="Sun Q."/>
        </authorList>
    </citation>
    <scope>NUCLEOTIDE SEQUENCE [LARGE SCALE GENOMIC DNA]</scope>
    <source>
        <strain evidence="2 3">NSJ-46</strain>
    </source>
</reference>
<dbReference type="SMART" id="SM00635">
    <property type="entry name" value="BID_2"/>
    <property type="match status" value="1"/>
</dbReference>
<proteinExistence type="predicted"/>
<comment type="caution">
    <text evidence="2">The sequence shown here is derived from an EMBL/GenBank/DDBJ whole genome shotgun (WGS) entry which is preliminary data.</text>
</comment>
<feature type="domain" description="BIG2" evidence="1">
    <location>
        <begin position="46"/>
        <end position="117"/>
    </location>
</feature>
<dbReference type="Gene3D" id="2.60.40.1080">
    <property type="match status" value="2"/>
</dbReference>